<organism evidence="2 3">
    <name type="scientific">Bradyrhizobium septentrionale</name>
    <dbReference type="NCBI Taxonomy" id="1404411"/>
    <lineage>
        <taxon>Bacteria</taxon>
        <taxon>Pseudomonadati</taxon>
        <taxon>Pseudomonadota</taxon>
        <taxon>Alphaproteobacteria</taxon>
        <taxon>Hyphomicrobiales</taxon>
        <taxon>Nitrobacteraceae</taxon>
        <taxon>Bradyrhizobium</taxon>
    </lineage>
</organism>
<feature type="region of interest" description="Disordered" evidence="1">
    <location>
        <begin position="228"/>
        <end position="284"/>
    </location>
</feature>
<dbReference type="RefSeq" id="WP_338833467.1">
    <property type="nucleotide sequence ID" value="NZ_CP147711.1"/>
</dbReference>
<dbReference type="Proteomes" id="UP001432046">
    <property type="component" value="Chromosome"/>
</dbReference>
<reference evidence="2" key="2">
    <citation type="submission" date="2024-03" db="EMBL/GenBank/DDBJ databases">
        <authorList>
            <person name="Bromfield E.S.P."/>
            <person name="Cloutier S."/>
        </authorList>
    </citation>
    <scope>NUCLEOTIDE SEQUENCE</scope>
    <source>
        <strain evidence="2">5S5</strain>
    </source>
</reference>
<protein>
    <submittedName>
        <fullName evidence="2">ERF family protein</fullName>
    </submittedName>
</protein>
<evidence type="ECO:0000256" key="1">
    <source>
        <dbReference type="SAM" id="MobiDB-lite"/>
    </source>
</evidence>
<dbReference type="InterPro" id="IPR007499">
    <property type="entry name" value="ERF_bacteria_virus"/>
</dbReference>
<dbReference type="Gene3D" id="3.30.40.190">
    <property type="match status" value="1"/>
</dbReference>
<evidence type="ECO:0000313" key="3">
    <source>
        <dbReference type="Proteomes" id="UP001432046"/>
    </source>
</evidence>
<keyword evidence="3" id="KW-1185">Reference proteome</keyword>
<dbReference type="InterPro" id="IPR010373">
    <property type="entry name" value="DUF968"/>
</dbReference>
<dbReference type="EMBL" id="CP147711">
    <property type="protein sequence ID" value="WXC77375.1"/>
    <property type="molecule type" value="Genomic_DNA"/>
</dbReference>
<name>A0ABZ2NS73_9BRAD</name>
<accession>A0ABZ2NS73</accession>
<dbReference type="Pfam" id="PF06147">
    <property type="entry name" value="DUF968"/>
    <property type="match status" value="1"/>
</dbReference>
<reference evidence="2" key="1">
    <citation type="journal article" date="2021" name="Int. J. Syst. Evol. Microbiol.">
        <title>Bradyrhizobium septentrionale sp. nov. (sv. septentrionale) and Bradyrhizobium quebecense sp. nov. (sv. septentrionale) associated with legumes native to Canada possess rearranged symbiosis genes and numerous insertion sequences.</title>
        <authorList>
            <person name="Bromfield E.S.P."/>
            <person name="Cloutier S."/>
        </authorList>
    </citation>
    <scope>NUCLEOTIDE SEQUENCE</scope>
    <source>
        <strain evidence="2">5S5</strain>
    </source>
</reference>
<sequence>MLQSSEHIGAIAAALARAQADLVNPEKTLIATIRSAFPREDDRTFRYASLASGLDIVRKALSQQEIATVQTTRLEAASAQIHLTTLLAHSSGEWISSDLPVCAAKDTEAPHRMGAALTYARRYALFALVGIAGEDDLDAPDTIAGPLPAEPQTVPGAKARPPKGVLNRPAVLGREQSAALCARLLSELEAAHSTEALLVWAKASLPLKNTLIENDARRVEAAYQTRLETAPPAASGAESEPSASVSPAPAPQPRPEDAAGAEAGQAQALPDARDTGLAFPKESPRKRSKAHLLFVRDQPCLVCKQTPTDAHHLRFAQPRALGRKVSDEFTVPLCRTHHQDLHRHGNEKAWWANLQITPLPIAQGLWTASPVQEIRTAPVDDGARPARVGQQAAAS</sequence>
<proteinExistence type="predicted"/>
<feature type="compositionally biased region" description="Low complexity" evidence="1">
    <location>
        <begin position="230"/>
        <end position="247"/>
    </location>
</feature>
<feature type="compositionally biased region" description="Low complexity" evidence="1">
    <location>
        <begin position="258"/>
        <end position="268"/>
    </location>
</feature>
<dbReference type="Pfam" id="PF04404">
    <property type="entry name" value="ERF"/>
    <property type="match status" value="1"/>
</dbReference>
<evidence type="ECO:0000313" key="2">
    <source>
        <dbReference type="EMBL" id="WXC77375.1"/>
    </source>
</evidence>
<gene>
    <name evidence="2" type="ORF">WDK88_28555</name>
</gene>